<evidence type="ECO:0000256" key="1">
    <source>
        <dbReference type="SAM" id="MobiDB-lite"/>
    </source>
</evidence>
<sequence length="67" mass="7697">MSGAMKGKQPKERRQSTLDKLKLEGTRGNPIHLKGSTRKKGNVTFREEDSEDDEEDEEEYFGPSNRQ</sequence>
<dbReference type="AlphaFoldDB" id="A0AAV7N8V8"/>
<comment type="caution">
    <text evidence="2">The sequence shown here is derived from an EMBL/GenBank/DDBJ whole genome shotgun (WGS) entry which is preliminary data.</text>
</comment>
<dbReference type="Proteomes" id="UP001066276">
    <property type="component" value="Chromosome 9"/>
</dbReference>
<reference evidence="2" key="1">
    <citation type="journal article" date="2022" name="bioRxiv">
        <title>Sequencing and chromosome-scale assembly of the giantPleurodeles waltlgenome.</title>
        <authorList>
            <person name="Brown T."/>
            <person name="Elewa A."/>
            <person name="Iarovenko S."/>
            <person name="Subramanian E."/>
            <person name="Araus A.J."/>
            <person name="Petzold A."/>
            <person name="Susuki M."/>
            <person name="Suzuki K.-i.T."/>
            <person name="Hayashi T."/>
            <person name="Toyoda A."/>
            <person name="Oliveira C."/>
            <person name="Osipova E."/>
            <person name="Leigh N.D."/>
            <person name="Simon A."/>
            <person name="Yun M.H."/>
        </authorList>
    </citation>
    <scope>NUCLEOTIDE SEQUENCE</scope>
    <source>
        <strain evidence="2">20211129_DDA</strain>
        <tissue evidence="2">Liver</tissue>
    </source>
</reference>
<protein>
    <submittedName>
        <fullName evidence="2">Uncharacterized protein</fullName>
    </submittedName>
</protein>
<feature type="compositionally biased region" description="Acidic residues" evidence="1">
    <location>
        <begin position="48"/>
        <end position="60"/>
    </location>
</feature>
<accession>A0AAV7N8V8</accession>
<gene>
    <name evidence="2" type="ORF">NDU88_008586</name>
</gene>
<feature type="region of interest" description="Disordered" evidence="1">
    <location>
        <begin position="1"/>
        <end position="67"/>
    </location>
</feature>
<evidence type="ECO:0000313" key="3">
    <source>
        <dbReference type="Proteomes" id="UP001066276"/>
    </source>
</evidence>
<evidence type="ECO:0000313" key="2">
    <source>
        <dbReference type="EMBL" id="KAJ1111250.1"/>
    </source>
</evidence>
<feature type="compositionally biased region" description="Basic and acidic residues" evidence="1">
    <location>
        <begin position="9"/>
        <end position="25"/>
    </location>
</feature>
<organism evidence="2 3">
    <name type="scientific">Pleurodeles waltl</name>
    <name type="common">Iberian ribbed newt</name>
    <dbReference type="NCBI Taxonomy" id="8319"/>
    <lineage>
        <taxon>Eukaryota</taxon>
        <taxon>Metazoa</taxon>
        <taxon>Chordata</taxon>
        <taxon>Craniata</taxon>
        <taxon>Vertebrata</taxon>
        <taxon>Euteleostomi</taxon>
        <taxon>Amphibia</taxon>
        <taxon>Batrachia</taxon>
        <taxon>Caudata</taxon>
        <taxon>Salamandroidea</taxon>
        <taxon>Salamandridae</taxon>
        <taxon>Pleurodelinae</taxon>
        <taxon>Pleurodeles</taxon>
    </lineage>
</organism>
<keyword evidence="3" id="KW-1185">Reference proteome</keyword>
<dbReference type="EMBL" id="JANPWB010000013">
    <property type="protein sequence ID" value="KAJ1111250.1"/>
    <property type="molecule type" value="Genomic_DNA"/>
</dbReference>
<name>A0AAV7N8V8_PLEWA</name>
<proteinExistence type="predicted"/>